<dbReference type="EMBL" id="HF563609">
    <property type="protein sequence ID" value="CCP26395.1"/>
    <property type="molecule type" value="Genomic_DNA"/>
</dbReference>
<keyword evidence="1" id="KW-0472">Membrane</keyword>
<evidence type="ECO:0000256" key="1">
    <source>
        <dbReference type="SAM" id="Phobius"/>
    </source>
</evidence>
<evidence type="ECO:0000313" key="2">
    <source>
        <dbReference type="EMBL" id="CCP26395.1"/>
    </source>
</evidence>
<keyword evidence="1" id="KW-1133">Transmembrane helix</keyword>
<accession>F4LVY5</accession>
<dbReference type="KEGG" id="tae:TepiRe1_1621"/>
<proteinExistence type="predicted"/>
<dbReference type="PATRIC" id="fig|1209989.3.peg.1859"/>
<name>F4LVY5_TEPAE</name>
<accession>L0RZF2</accession>
<reference evidence="3" key="1">
    <citation type="journal article" date="2013" name="Genome Announc.">
        <title>First genome sequence of a syntrophic acetate-oxidizing bacterium, Tepidanaerobacter acetatoxydans strain Re1.</title>
        <authorList>
            <person name="Manzoor S."/>
            <person name="Bongcam-Rudloff E."/>
            <person name="Schnurer A."/>
            <person name="Muller B."/>
        </authorList>
    </citation>
    <scope>NUCLEOTIDE SEQUENCE [LARGE SCALE GENOMIC DNA]</scope>
    <source>
        <strain evidence="3">Re1</strain>
    </source>
</reference>
<organism evidence="2 3">
    <name type="scientific">Tepidanaerobacter acetatoxydans (strain DSM 21804 / JCM 16047 / Re1)</name>
    <dbReference type="NCBI Taxonomy" id="1209989"/>
    <lineage>
        <taxon>Bacteria</taxon>
        <taxon>Bacillati</taxon>
        <taxon>Bacillota</taxon>
        <taxon>Clostridia</taxon>
        <taxon>Thermosediminibacterales</taxon>
        <taxon>Tepidanaerobacteraceae</taxon>
        <taxon>Tepidanaerobacter</taxon>
    </lineage>
</organism>
<feature type="transmembrane region" description="Helical" evidence="1">
    <location>
        <begin position="20"/>
        <end position="43"/>
    </location>
</feature>
<protein>
    <submittedName>
        <fullName evidence="2">Uncharacterized protein</fullName>
    </submittedName>
</protein>
<dbReference type="HOGENOM" id="CLU_3048892_0_0_9"/>
<gene>
    <name evidence="2" type="ordered locus">TEPIRE1_1621</name>
</gene>
<keyword evidence="3" id="KW-1185">Reference proteome</keyword>
<dbReference type="KEGG" id="tep:TepRe1_1507"/>
<evidence type="ECO:0000313" key="3">
    <source>
        <dbReference type="Proteomes" id="UP000010802"/>
    </source>
</evidence>
<dbReference type="STRING" id="1209989.TepRe1_1507"/>
<dbReference type="AlphaFoldDB" id="F4LVY5"/>
<dbReference type="Proteomes" id="UP000010802">
    <property type="component" value="Chromosome"/>
</dbReference>
<keyword evidence="1" id="KW-0812">Transmembrane</keyword>
<sequence>MIGALFVLQNLKDKLRYFDMHAVIILILPYITLIFHIMVLSYLRTAIYQRATIV</sequence>